<dbReference type="AlphaFoldDB" id="A0A6J1C463"/>
<evidence type="ECO:0000313" key="2">
    <source>
        <dbReference type="Proteomes" id="UP000504603"/>
    </source>
</evidence>
<feature type="compositionally biased region" description="Basic residues" evidence="1">
    <location>
        <begin position="144"/>
        <end position="156"/>
    </location>
</feature>
<name>A0A6J1C463_MOMCH</name>
<protein>
    <submittedName>
        <fullName evidence="3">Uncharacterized protein LOC111008328</fullName>
    </submittedName>
</protein>
<proteinExistence type="predicted"/>
<dbReference type="PANTHER" id="PTHR48449:SF1">
    <property type="entry name" value="DUF1985 DOMAIN-CONTAINING PROTEIN"/>
    <property type="match status" value="1"/>
</dbReference>
<sequence length="171" mass="19024">MDSIHVETYSLYGFPYAFQVWAYETISTLSTRVALRLNDDAIPRLLRWSCTYSRAFNVLEREVFENVKSKVVVRLEATDVERQHMARVMHPPVTPVGPPAPTKLATEPLSTTSTTQKSLVTGEVGDPVELDDVAKDASPDKINCCHRKGRRRRRRSQSISGVGSCGGSATE</sequence>
<keyword evidence="2" id="KW-1185">Reference proteome</keyword>
<dbReference type="GeneID" id="111008328"/>
<feature type="compositionally biased region" description="Polar residues" evidence="1">
    <location>
        <begin position="108"/>
        <end position="119"/>
    </location>
</feature>
<feature type="compositionally biased region" description="Polar residues" evidence="1">
    <location>
        <begin position="157"/>
        <end position="171"/>
    </location>
</feature>
<dbReference type="KEGG" id="mcha:111008328"/>
<dbReference type="RefSeq" id="XP_022136676.1">
    <property type="nucleotide sequence ID" value="XM_022280984.1"/>
</dbReference>
<evidence type="ECO:0000256" key="1">
    <source>
        <dbReference type="SAM" id="MobiDB-lite"/>
    </source>
</evidence>
<reference evidence="3" key="1">
    <citation type="submission" date="2025-08" db="UniProtKB">
        <authorList>
            <consortium name="RefSeq"/>
        </authorList>
    </citation>
    <scope>IDENTIFICATION</scope>
    <source>
        <strain evidence="3">OHB3-1</strain>
    </source>
</reference>
<accession>A0A6J1C463</accession>
<feature type="region of interest" description="Disordered" evidence="1">
    <location>
        <begin position="90"/>
        <end position="171"/>
    </location>
</feature>
<feature type="compositionally biased region" description="Pro residues" evidence="1">
    <location>
        <begin position="92"/>
        <end position="101"/>
    </location>
</feature>
<evidence type="ECO:0000313" key="3">
    <source>
        <dbReference type="RefSeq" id="XP_022136676.1"/>
    </source>
</evidence>
<dbReference type="Proteomes" id="UP000504603">
    <property type="component" value="Unplaced"/>
</dbReference>
<dbReference type="OrthoDB" id="1112035at2759"/>
<organism evidence="2 3">
    <name type="scientific">Momordica charantia</name>
    <name type="common">Bitter gourd</name>
    <name type="synonym">Balsam pear</name>
    <dbReference type="NCBI Taxonomy" id="3673"/>
    <lineage>
        <taxon>Eukaryota</taxon>
        <taxon>Viridiplantae</taxon>
        <taxon>Streptophyta</taxon>
        <taxon>Embryophyta</taxon>
        <taxon>Tracheophyta</taxon>
        <taxon>Spermatophyta</taxon>
        <taxon>Magnoliopsida</taxon>
        <taxon>eudicotyledons</taxon>
        <taxon>Gunneridae</taxon>
        <taxon>Pentapetalae</taxon>
        <taxon>rosids</taxon>
        <taxon>fabids</taxon>
        <taxon>Cucurbitales</taxon>
        <taxon>Cucurbitaceae</taxon>
        <taxon>Momordiceae</taxon>
        <taxon>Momordica</taxon>
    </lineage>
</organism>
<gene>
    <name evidence="3" type="primary">LOC111008328</name>
</gene>
<dbReference type="PANTHER" id="PTHR48449">
    <property type="entry name" value="DUF1985 DOMAIN-CONTAINING PROTEIN"/>
    <property type="match status" value="1"/>
</dbReference>